<keyword evidence="3" id="KW-1185">Reference proteome</keyword>
<name>A0A8H4JMY9_9HYPO</name>
<organism evidence="2 3">
    <name type="scientific">Fusarium acutatum</name>
    <dbReference type="NCBI Taxonomy" id="78861"/>
    <lineage>
        <taxon>Eukaryota</taxon>
        <taxon>Fungi</taxon>
        <taxon>Dikarya</taxon>
        <taxon>Ascomycota</taxon>
        <taxon>Pezizomycotina</taxon>
        <taxon>Sordariomycetes</taxon>
        <taxon>Hypocreomycetidae</taxon>
        <taxon>Hypocreales</taxon>
        <taxon>Nectriaceae</taxon>
        <taxon>Fusarium</taxon>
        <taxon>Fusarium fujikuroi species complex</taxon>
    </lineage>
</organism>
<dbReference type="InterPro" id="IPR032466">
    <property type="entry name" value="Metal_Hydrolase"/>
</dbReference>
<evidence type="ECO:0000313" key="2">
    <source>
        <dbReference type="EMBL" id="KAF4435071.1"/>
    </source>
</evidence>
<dbReference type="SUPFAM" id="SSF51556">
    <property type="entry name" value="Metallo-dependent hydrolases"/>
    <property type="match status" value="1"/>
</dbReference>
<dbReference type="OrthoDB" id="4932559at2759"/>
<dbReference type="Proteomes" id="UP000536711">
    <property type="component" value="Unassembled WGS sequence"/>
</dbReference>
<dbReference type="EMBL" id="JAADJF010000193">
    <property type="protein sequence ID" value="KAF4435071.1"/>
    <property type="molecule type" value="Genomic_DNA"/>
</dbReference>
<dbReference type="Gene3D" id="3.20.20.140">
    <property type="entry name" value="Metal-dependent hydrolases"/>
    <property type="match status" value="1"/>
</dbReference>
<comment type="caution">
    <text evidence="2">The sequence shown here is derived from an EMBL/GenBank/DDBJ whole genome shotgun (WGS) entry which is preliminary data.</text>
</comment>
<dbReference type="AlphaFoldDB" id="A0A8H4JMY9"/>
<accession>A0A8H4JMY9</accession>
<feature type="region of interest" description="Disordered" evidence="1">
    <location>
        <begin position="11"/>
        <end position="31"/>
    </location>
</feature>
<keyword evidence="2" id="KW-0378">Hydrolase</keyword>
<sequence>MSNIPRIDVHHHIIPPQLQGPSTRHTTSPPAIYSVSTPGVTHIADPEESAKVARAMNEYSASLRDANPKNDFFATVPSLQHTDLVLEELGYAFDTLKADGVTFFISYASP</sequence>
<proteinExistence type="predicted"/>
<evidence type="ECO:0000256" key="1">
    <source>
        <dbReference type="SAM" id="MobiDB-lite"/>
    </source>
</evidence>
<feature type="compositionally biased region" description="Polar residues" evidence="1">
    <location>
        <begin position="19"/>
        <end position="31"/>
    </location>
</feature>
<evidence type="ECO:0000313" key="3">
    <source>
        <dbReference type="Proteomes" id="UP000536711"/>
    </source>
</evidence>
<dbReference type="GO" id="GO:0016787">
    <property type="term" value="F:hydrolase activity"/>
    <property type="evidence" value="ECO:0007669"/>
    <property type="project" value="UniProtKB-KW"/>
</dbReference>
<reference evidence="2 3" key="1">
    <citation type="submission" date="2020-01" db="EMBL/GenBank/DDBJ databases">
        <title>Identification and distribution of gene clusters putatively required for synthesis of sphingolipid metabolism inhibitors in phylogenetically diverse species of the filamentous fungus Fusarium.</title>
        <authorList>
            <person name="Kim H.-S."/>
            <person name="Busman M."/>
            <person name="Brown D.W."/>
            <person name="Divon H."/>
            <person name="Uhlig S."/>
            <person name="Proctor R.H."/>
        </authorList>
    </citation>
    <scope>NUCLEOTIDE SEQUENCE [LARGE SCALE GENOMIC DNA]</scope>
    <source>
        <strain evidence="2 3">NRRL 13308</strain>
    </source>
</reference>
<protein>
    <submittedName>
        <fullName evidence="2">Amidohydrolase family</fullName>
    </submittedName>
</protein>
<gene>
    <name evidence="2" type="ORF">FACUT_7430</name>
</gene>